<keyword evidence="2" id="KW-1185">Reference proteome</keyword>
<reference evidence="1 2" key="1">
    <citation type="submission" date="2019-12" db="EMBL/GenBank/DDBJ databases">
        <title>Roseobacter cerasinus sp. nov., isolated from seawater around aquaculture.</title>
        <authorList>
            <person name="Muramatsu S."/>
            <person name="Takabe Y."/>
            <person name="Mori K."/>
            <person name="Takaichi S."/>
            <person name="Hanada S."/>
        </authorList>
    </citation>
    <scope>NUCLEOTIDE SEQUENCE [LARGE SCALE GENOMIC DNA]</scope>
    <source>
        <strain evidence="1 2">AI77</strain>
    </source>
</reference>
<dbReference type="EMBL" id="BLIV01000003">
    <property type="protein sequence ID" value="GFE49978.1"/>
    <property type="molecule type" value="Genomic_DNA"/>
</dbReference>
<evidence type="ECO:0000313" key="2">
    <source>
        <dbReference type="Proteomes" id="UP000436522"/>
    </source>
</evidence>
<protein>
    <submittedName>
        <fullName evidence="1">Uncharacterized protein</fullName>
    </submittedName>
</protein>
<organism evidence="1 2">
    <name type="scientific">Roseobacter cerasinus</name>
    <dbReference type="NCBI Taxonomy" id="2602289"/>
    <lineage>
        <taxon>Bacteria</taxon>
        <taxon>Pseudomonadati</taxon>
        <taxon>Pseudomonadota</taxon>
        <taxon>Alphaproteobacteria</taxon>
        <taxon>Rhodobacterales</taxon>
        <taxon>Roseobacteraceae</taxon>
        <taxon>Roseobacter</taxon>
    </lineage>
</organism>
<name>A0A640VNE4_9RHOB</name>
<accession>A0A640VNE4</accession>
<dbReference type="Proteomes" id="UP000436522">
    <property type="component" value="Unassembled WGS sequence"/>
</dbReference>
<proteinExistence type="predicted"/>
<evidence type="ECO:0000313" key="1">
    <source>
        <dbReference type="EMBL" id="GFE49978.1"/>
    </source>
</evidence>
<dbReference type="AlphaFoldDB" id="A0A640VNE4"/>
<dbReference type="RefSeq" id="WP_159976145.1">
    <property type="nucleotide sequence ID" value="NZ_BLIV01000003.1"/>
</dbReference>
<gene>
    <name evidence="1" type="ORF">So717_17310</name>
</gene>
<sequence length="110" mass="12486">MADYNDFSEFYEITKTLEIVAKTDFDGGGGPSTLRLEIIQCLHTGNYSVRWSQHTNFHLQPSYPVTHGEFATAAGDFSVWVPFEDMPYVHEKTEKQAVQRALGWLKDRGG</sequence>
<comment type="caution">
    <text evidence="1">The sequence shown here is derived from an EMBL/GenBank/DDBJ whole genome shotgun (WGS) entry which is preliminary data.</text>
</comment>